<dbReference type="EMBL" id="CAADRM010000006">
    <property type="protein sequence ID" value="VFU11322.1"/>
    <property type="molecule type" value="Genomic_DNA"/>
</dbReference>
<gene>
    <name evidence="1" type="ORF">SCFA_1030001</name>
</gene>
<name>A0A485LTZ3_9ZZZZ</name>
<dbReference type="AlphaFoldDB" id="A0A485LTZ3"/>
<reference evidence="1" key="1">
    <citation type="submission" date="2019-03" db="EMBL/GenBank/DDBJ databases">
        <authorList>
            <person name="Hao L."/>
        </authorList>
    </citation>
    <scope>NUCLEOTIDE SEQUENCE</scope>
</reference>
<proteinExistence type="predicted"/>
<organism evidence="1">
    <name type="scientific">anaerobic digester metagenome</name>
    <dbReference type="NCBI Taxonomy" id="1263854"/>
    <lineage>
        <taxon>unclassified sequences</taxon>
        <taxon>metagenomes</taxon>
        <taxon>ecological metagenomes</taxon>
    </lineage>
</organism>
<protein>
    <submittedName>
        <fullName evidence="1">Uncharacterized protein</fullName>
    </submittedName>
</protein>
<evidence type="ECO:0000313" key="1">
    <source>
        <dbReference type="EMBL" id="VFU11322.1"/>
    </source>
</evidence>
<accession>A0A485LTZ3</accession>
<sequence>MTRRTSLIPSQTSLVLCSRAGVSFELKDLICVEEIAQEWAAAENLVKSPCARYRQDGWMQEPFHPRAGTETVRPRETYRVRG</sequence>